<dbReference type="KEGG" id="foc:113215286"/>
<keyword evidence="2" id="KW-1185">Reference proteome</keyword>
<accession>A0A9C6X6Z5</accession>
<reference evidence="3" key="1">
    <citation type="submission" date="2025-08" db="UniProtKB">
        <authorList>
            <consortium name="RefSeq"/>
        </authorList>
    </citation>
    <scope>IDENTIFICATION</scope>
    <source>
        <tissue evidence="3">Whole organism</tissue>
    </source>
</reference>
<dbReference type="Proteomes" id="UP000504606">
    <property type="component" value="Unplaced"/>
</dbReference>
<dbReference type="RefSeq" id="XP_052130292.1">
    <property type="nucleotide sequence ID" value="XM_052274332.1"/>
</dbReference>
<name>A0A9C6X6Z5_FRAOC</name>
<dbReference type="GeneID" id="113215286"/>
<proteinExistence type="predicted"/>
<evidence type="ECO:0000313" key="3">
    <source>
        <dbReference type="RefSeq" id="XP_052130292.1"/>
    </source>
</evidence>
<organism evidence="2 3">
    <name type="scientific">Frankliniella occidentalis</name>
    <name type="common">Western flower thrips</name>
    <name type="synonym">Euthrips occidentalis</name>
    <dbReference type="NCBI Taxonomy" id="133901"/>
    <lineage>
        <taxon>Eukaryota</taxon>
        <taxon>Metazoa</taxon>
        <taxon>Ecdysozoa</taxon>
        <taxon>Arthropoda</taxon>
        <taxon>Hexapoda</taxon>
        <taxon>Insecta</taxon>
        <taxon>Pterygota</taxon>
        <taxon>Neoptera</taxon>
        <taxon>Paraneoptera</taxon>
        <taxon>Thysanoptera</taxon>
        <taxon>Terebrantia</taxon>
        <taxon>Thripoidea</taxon>
        <taxon>Thripidae</taxon>
        <taxon>Frankliniella</taxon>
    </lineage>
</organism>
<sequence>MASPRASPRASVWRVTPIQEEPEMSHESGTRRSLTFGSTLNSTSFDNMDGVTPLIDFDESFTVQIECDESTAVEKETLPDFIFEEAAAPKECPCIWKSVCPRCSNQTVQPVIQIPVSKLFRSYCILQILFFFVIFKCDWRQSSRSSL</sequence>
<gene>
    <name evidence="3" type="primary">LOC113215286</name>
</gene>
<protein>
    <submittedName>
        <fullName evidence="3">Uncharacterized protein LOC113215286</fullName>
    </submittedName>
</protein>
<evidence type="ECO:0000313" key="2">
    <source>
        <dbReference type="Proteomes" id="UP000504606"/>
    </source>
</evidence>
<dbReference type="AlphaFoldDB" id="A0A9C6X6Z5"/>
<evidence type="ECO:0000256" key="1">
    <source>
        <dbReference type="SAM" id="MobiDB-lite"/>
    </source>
</evidence>
<feature type="region of interest" description="Disordered" evidence="1">
    <location>
        <begin position="1"/>
        <end position="33"/>
    </location>
</feature>